<dbReference type="OrthoDB" id="275796at2157"/>
<feature type="region of interest" description="Disordered" evidence="1">
    <location>
        <begin position="96"/>
        <end position="122"/>
    </location>
</feature>
<feature type="compositionally biased region" description="Pro residues" evidence="1">
    <location>
        <begin position="112"/>
        <end position="122"/>
    </location>
</feature>
<dbReference type="Proteomes" id="UP000451471">
    <property type="component" value="Unassembled WGS sequence"/>
</dbReference>
<reference evidence="2 3" key="1">
    <citation type="submission" date="2019-12" db="EMBL/GenBank/DDBJ databases">
        <title>Halocatena pleomorpha gen. nov. sp. nov., an extremely halophilic archaeon of family Halobacteriaceae isolated from saltpan soil.</title>
        <authorList>
            <person name="Pal Y."/>
            <person name="Verma A."/>
            <person name="Krishnamurthi S."/>
            <person name="Kumar P."/>
        </authorList>
    </citation>
    <scope>NUCLEOTIDE SEQUENCE [LARGE SCALE GENOMIC DNA]</scope>
    <source>
        <strain evidence="2 3">JCM 16495</strain>
    </source>
</reference>
<dbReference type="RefSeq" id="WP_158203671.1">
    <property type="nucleotide sequence ID" value="NZ_WSZK01000012.1"/>
</dbReference>
<comment type="caution">
    <text evidence="2">The sequence shown here is derived from an EMBL/GenBank/DDBJ whole genome shotgun (WGS) entry which is preliminary data.</text>
</comment>
<feature type="region of interest" description="Disordered" evidence="1">
    <location>
        <begin position="1"/>
        <end position="31"/>
    </location>
</feature>
<name>A0A6B0GG91_9EURY</name>
<evidence type="ECO:0000313" key="3">
    <source>
        <dbReference type="Proteomes" id="UP000451471"/>
    </source>
</evidence>
<evidence type="ECO:0000256" key="1">
    <source>
        <dbReference type="SAM" id="MobiDB-lite"/>
    </source>
</evidence>
<protein>
    <submittedName>
        <fullName evidence="2">Uncharacterized protein</fullName>
    </submittedName>
</protein>
<dbReference type="EMBL" id="WSZK01000012">
    <property type="protein sequence ID" value="MWG33956.1"/>
    <property type="molecule type" value="Genomic_DNA"/>
</dbReference>
<keyword evidence="3" id="KW-1185">Reference proteome</keyword>
<evidence type="ECO:0000313" key="2">
    <source>
        <dbReference type="EMBL" id="MWG33956.1"/>
    </source>
</evidence>
<gene>
    <name evidence="2" type="ORF">GQS65_05515</name>
</gene>
<accession>A0A6B0GG91</accession>
<proteinExistence type="predicted"/>
<dbReference type="AlphaFoldDB" id="A0A6B0GG91"/>
<organism evidence="2 3">
    <name type="scientific">Halomarina oriensis</name>
    <dbReference type="NCBI Taxonomy" id="671145"/>
    <lineage>
        <taxon>Archaea</taxon>
        <taxon>Methanobacteriati</taxon>
        <taxon>Methanobacteriota</taxon>
        <taxon>Stenosarchaea group</taxon>
        <taxon>Halobacteria</taxon>
        <taxon>Halobacteriales</taxon>
        <taxon>Natronomonadaceae</taxon>
        <taxon>Halomarina</taxon>
    </lineage>
</organism>
<sequence>MSPSPATPSGPVRGESDTEVSVRSVEDDEHVSALDDGTVRFVGAWVHTNHEAVTEGAFPEREPHFETTPFERWAPRKCAAAAGRAAADHVAETLGIGQRRYHHDGRDGRRSPPSPSSPPDRF</sequence>